<accession>A0A250WUM2</accession>
<dbReference type="Proteomes" id="UP000232323">
    <property type="component" value="Unassembled WGS sequence"/>
</dbReference>
<dbReference type="STRING" id="1157962.A0A250WUM2"/>
<keyword evidence="2" id="KW-1185">Reference proteome</keyword>
<sequence>MSIVSKAKFCTSNVPGPCRNKMLRERLRVCCKSQDSSTAMKPMQTMVASVAVFGVAAVLGTQVLPAMAVPQTSACATESCDGYDYSNRDLRKEFYTKGSLKGANFSHSNLSNISLFGANLEDADFTGSDLSLANLGQANLEGANLTQANLAGAIMSSARFNSKTVIEGADFSDVIVRQDINKALCAMAKGVNEKTGVSTSESLNCF</sequence>
<protein>
    <recommendedName>
        <fullName evidence="3">Pentapeptide repeat-containing protein</fullName>
    </recommendedName>
</protein>
<dbReference type="OrthoDB" id="9989223at2759"/>
<dbReference type="PANTHER" id="PTHR47200:SF2">
    <property type="entry name" value="THYLAKOID LUMENAL 15 KDA PROTEIN 1, CHLOROPLASTIC"/>
    <property type="match status" value="1"/>
</dbReference>
<dbReference type="Gene3D" id="2.160.20.80">
    <property type="entry name" value="E3 ubiquitin-protein ligase SopA"/>
    <property type="match status" value="1"/>
</dbReference>
<comment type="caution">
    <text evidence="1">The sequence shown here is derived from an EMBL/GenBank/DDBJ whole genome shotgun (WGS) entry which is preliminary data.</text>
</comment>
<name>A0A250WUM2_9CHLO</name>
<reference evidence="1 2" key="1">
    <citation type="submission" date="2017-08" db="EMBL/GenBank/DDBJ databases">
        <title>Acidophilic green algal genome provides insights into adaptation to an acidic environment.</title>
        <authorList>
            <person name="Hirooka S."/>
            <person name="Hirose Y."/>
            <person name="Kanesaki Y."/>
            <person name="Higuchi S."/>
            <person name="Fujiwara T."/>
            <person name="Onuma R."/>
            <person name="Era A."/>
            <person name="Ohbayashi R."/>
            <person name="Uzuka A."/>
            <person name="Nozaki H."/>
            <person name="Yoshikawa H."/>
            <person name="Miyagishima S.Y."/>
        </authorList>
    </citation>
    <scope>NUCLEOTIDE SEQUENCE [LARGE SCALE GENOMIC DNA]</scope>
    <source>
        <strain evidence="1 2">NIES-2499</strain>
    </source>
</reference>
<dbReference type="PANTHER" id="PTHR47200">
    <property type="entry name" value="THYLAKOID LUMENAL 15 KDA PROTEIN 1, CHLOROPLASTIC"/>
    <property type="match status" value="1"/>
</dbReference>
<dbReference type="AlphaFoldDB" id="A0A250WUM2"/>
<dbReference type="Pfam" id="PF00805">
    <property type="entry name" value="Pentapeptide"/>
    <property type="match status" value="1"/>
</dbReference>
<dbReference type="InterPro" id="IPR001646">
    <property type="entry name" value="5peptide_repeat"/>
</dbReference>
<evidence type="ECO:0000313" key="1">
    <source>
        <dbReference type="EMBL" id="GAX74250.1"/>
    </source>
</evidence>
<dbReference type="InterPro" id="IPR044213">
    <property type="entry name" value="At2g44920-like"/>
</dbReference>
<proteinExistence type="predicted"/>
<gene>
    <name evidence="1" type="ORF">CEUSTIGMA_g1699.t1</name>
</gene>
<organism evidence="1 2">
    <name type="scientific">Chlamydomonas eustigma</name>
    <dbReference type="NCBI Taxonomy" id="1157962"/>
    <lineage>
        <taxon>Eukaryota</taxon>
        <taxon>Viridiplantae</taxon>
        <taxon>Chlorophyta</taxon>
        <taxon>core chlorophytes</taxon>
        <taxon>Chlorophyceae</taxon>
        <taxon>CS clade</taxon>
        <taxon>Chlamydomonadales</taxon>
        <taxon>Chlamydomonadaceae</taxon>
        <taxon>Chlamydomonas</taxon>
    </lineage>
</organism>
<dbReference type="EMBL" id="BEGY01000006">
    <property type="protein sequence ID" value="GAX74250.1"/>
    <property type="molecule type" value="Genomic_DNA"/>
</dbReference>
<dbReference type="SUPFAM" id="SSF141571">
    <property type="entry name" value="Pentapeptide repeat-like"/>
    <property type="match status" value="1"/>
</dbReference>
<evidence type="ECO:0008006" key="3">
    <source>
        <dbReference type="Google" id="ProtNLM"/>
    </source>
</evidence>
<evidence type="ECO:0000313" key="2">
    <source>
        <dbReference type="Proteomes" id="UP000232323"/>
    </source>
</evidence>